<dbReference type="InterPro" id="IPR023606">
    <property type="entry name" value="CoA-Trfase_III_dom_1_sf"/>
</dbReference>
<dbReference type="InterPro" id="IPR044855">
    <property type="entry name" value="CoA-Trfase_III_dom3_sf"/>
</dbReference>
<gene>
    <name evidence="3" type="ORF">PsYK624_045180</name>
</gene>
<comment type="caution">
    <text evidence="3">The sequence shown here is derived from an EMBL/GenBank/DDBJ whole genome shotgun (WGS) entry which is preliminary data.</text>
</comment>
<proteinExistence type="inferred from homology"/>
<evidence type="ECO:0000256" key="1">
    <source>
        <dbReference type="ARBA" id="ARBA00008383"/>
    </source>
</evidence>
<feature type="region of interest" description="Disordered" evidence="2">
    <location>
        <begin position="346"/>
        <end position="374"/>
    </location>
</feature>
<evidence type="ECO:0000313" key="3">
    <source>
        <dbReference type="EMBL" id="GJE88435.1"/>
    </source>
</evidence>
<keyword evidence="4" id="KW-1185">Reference proteome</keyword>
<dbReference type="Proteomes" id="UP000703269">
    <property type="component" value="Unassembled WGS sequence"/>
</dbReference>
<comment type="similarity">
    <text evidence="1">Belongs to the CoA-transferase III family.</text>
</comment>
<dbReference type="Gene3D" id="3.40.50.10540">
    <property type="entry name" value="Crotonobetainyl-coa:carnitine coa-transferase, domain 1"/>
    <property type="match status" value="1"/>
</dbReference>
<dbReference type="AlphaFoldDB" id="A0A9P3LAQ4"/>
<dbReference type="InterPro" id="IPR003673">
    <property type="entry name" value="CoA-Trfase_fam_III"/>
</dbReference>
<dbReference type="PANTHER" id="PTHR48228">
    <property type="entry name" value="SUCCINYL-COA--D-CITRAMALATE COA-TRANSFERASE"/>
    <property type="match status" value="1"/>
</dbReference>
<dbReference type="EMBL" id="BPQB01000009">
    <property type="protein sequence ID" value="GJE88435.1"/>
    <property type="molecule type" value="Genomic_DNA"/>
</dbReference>
<name>A0A9P3LAQ4_9APHY</name>
<accession>A0A9P3LAQ4</accession>
<reference evidence="3 4" key="1">
    <citation type="submission" date="2021-08" db="EMBL/GenBank/DDBJ databases">
        <title>Draft Genome Sequence of Phanerochaete sordida strain YK-624.</title>
        <authorList>
            <person name="Mori T."/>
            <person name="Dohra H."/>
            <person name="Suzuki T."/>
            <person name="Kawagishi H."/>
            <person name="Hirai H."/>
        </authorList>
    </citation>
    <scope>NUCLEOTIDE SEQUENCE [LARGE SCALE GENOMIC DNA]</scope>
    <source>
        <strain evidence="3 4">YK-624</strain>
    </source>
</reference>
<protein>
    <submittedName>
        <fullName evidence="3">CoA transferase</fullName>
    </submittedName>
</protein>
<keyword evidence="3" id="KW-0808">Transferase</keyword>
<dbReference type="Gene3D" id="3.30.1540.10">
    <property type="entry name" value="formyl-coa transferase, domain 3"/>
    <property type="match status" value="1"/>
</dbReference>
<dbReference type="SUPFAM" id="SSF89796">
    <property type="entry name" value="CoA-transferase family III (CaiB/BaiF)"/>
    <property type="match status" value="1"/>
</dbReference>
<dbReference type="OrthoDB" id="16747at2759"/>
<organism evidence="3 4">
    <name type="scientific">Phanerochaete sordida</name>
    <dbReference type="NCBI Taxonomy" id="48140"/>
    <lineage>
        <taxon>Eukaryota</taxon>
        <taxon>Fungi</taxon>
        <taxon>Dikarya</taxon>
        <taxon>Basidiomycota</taxon>
        <taxon>Agaricomycotina</taxon>
        <taxon>Agaricomycetes</taxon>
        <taxon>Polyporales</taxon>
        <taxon>Phanerochaetaceae</taxon>
        <taxon>Phanerochaete</taxon>
    </lineage>
</organism>
<dbReference type="PANTHER" id="PTHR48228:SF5">
    <property type="entry name" value="ALPHA-METHYLACYL-COA RACEMASE"/>
    <property type="match status" value="1"/>
</dbReference>
<dbReference type="Pfam" id="PF02515">
    <property type="entry name" value="CoA_transf_3"/>
    <property type="match status" value="1"/>
</dbReference>
<dbReference type="GO" id="GO:0016740">
    <property type="term" value="F:transferase activity"/>
    <property type="evidence" value="ECO:0007669"/>
    <property type="project" value="UniProtKB-KW"/>
</dbReference>
<dbReference type="InterPro" id="IPR050509">
    <property type="entry name" value="CoA-transferase_III"/>
</dbReference>
<sequence>MALDGVRVIEFAGLAPGPFAGLILADWGADVVRLDRVGAPSPDTLARHKRSVALDTKSAAGVALARRLIARADVLIDPFRPGVMERMGLGPDVFLGDGGLNRRLVFARLAGFAPKGPHRDMAGHDINYLALSGVLSMLPGTQDKPSFPLNLLADFGGGGMTCALGILLALIERSRSGLGQVISTDMVSGTRYLSTFPLSSALAPPLPGPSLFRVPSFPRSLPASAPDATPRMQHTLDGGAPFYNVYTCADDRWMSVGCLEPRFYAAFLERFLAALPENYVKENFGGWAPTLEQQFDREGEWPRLRRLFEDGFRMYGRDRWAKVFHGSDACAVPVLSPAEAGVLASNEEDRDGAAPAPHPLLSRTPARETAPARGLEHRSLLAPGAHTVEVLRQVLSLDDKEIEELRRNNVIGVPGEKPKL</sequence>
<evidence type="ECO:0000313" key="4">
    <source>
        <dbReference type="Proteomes" id="UP000703269"/>
    </source>
</evidence>
<evidence type="ECO:0000256" key="2">
    <source>
        <dbReference type="SAM" id="MobiDB-lite"/>
    </source>
</evidence>